<dbReference type="InterPro" id="IPR058792">
    <property type="entry name" value="Beta-barrel_RND_2"/>
</dbReference>
<dbReference type="GO" id="GO:0015562">
    <property type="term" value="F:efflux transmembrane transporter activity"/>
    <property type="evidence" value="ECO:0007669"/>
    <property type="project" value="TreeGrafter"/>
</dbReference>
<evidence type="ECO:0000256" key="2">
    <source>
        <dbReference type="SAM" id="MobiDB-lite"/>
    </source>
</evidence>
<dbReference type="Gene3D" id="2.40.30.170">
    <property type="match status" value="1"/>
</dbReference>
<dbReference type="EMBL" id="JAQQAL010000028">
    <property type="protein sequence ID" value="MDC7227568.1"/>
    <property type="molecule type" value="Genomic_DNA"/>
</dbReference>
<dbReference type="Pfam" id="PF25917">
    <property type="entry name" value="BSH_RND"/>
    <property type="match status" value="1"/>
</dbReference>
<dbReference type="InterPro" id="IPR058625">
    <property type="entry name" value="MdtA-like_BSH"/>
</dbReference>
<organism evidence="7 8">
    <name type="scientific">Candidatus Thalassospirochaeta sargassi</name>
    <dbReference type="NCBI Taxonomy" id="3119039"/>
    <lineage>
        <taxon>Bacteria</taxon>
        <taxon>Pseudomonadati</taxon>
        <taxon>Spirochaetota</taxon>
        <taxon>Spirochaetia</taxon>
        <taxon>Spirochaetales</taxon>
        <taxon>Spirochaetaceae</taxon>
        <taxon>Candidatus Thalassospirochaeta</taxon>
    </lineage>
</organism>
<feature type="transmembrane region" description="Helical" evidence="3">
    <location>
        <begin position="12"/>
        <end position="34"/>
    </location>
</feature>
<dbReference type="InterPro" id="IPR058637">
    <property type="entry name" value="YknX-like_C"/>
</dbReference>
<evidence type="ECO:0000259" key="4">
    <source>
        <dbReference type="Pfam" id="PF25917"/>
    </source>
</evidence>
<keyword evidence="3" id="KW-0472">Membrane</keyword>
<evidence type="ECO:0000259" key="5">
    <source>
        <dbReference type="Pfam" id="PF25954"/>
    </source>
</evidence>
<feature type="domain" description="CusB-like beta-barrel" evidence="5">
    <location>
        <begin position="173"/>
        <end position="245"/>
    </location>
</feature>
<evidence type="ECO:0000313" key="7">
    <source>
        <dbReference type="EMBL" id="MDC7227568.1"/>
    </source>
</evidence>
<dbReference type="GO" id="GO:1990281">
    <property type="term" value="C:efflux pump complex"/>
    <property type="evidence" value="ECO:0007669"/>
    <property type="project" value="TreeGrafter"/>
</dbReference>
<feature type="domain" description="YknX-like C-terminal permuted SH3-like" evidence="6">
    <location>
        <begin position="250"/>
        <end position="319"/>
    </location>
</feature>
<protein>
    <submittedName>
        <fullName evidence="7">Efflux RND transporter periplasmic adaptor subunit</fullName>
    </submittedName>
</protein>
<dbReference type="Pfam" id="PF25954">
    <property type="entry name" value="Beta-barrel_RND_2"/>
    <property type="match status" value="1"/>
</dbReference>
<evidence type="ECO:0000313" key="8">
    <source>
        <dbReference type="Proteomes" id="UP001221217"/>
    </source>
</evidence>
<dbReference type="InterPro" id="IPR006143">
    <property type="entry name" value="RND_pump_MFP"/>
</dbReference>
<evidence type="ECO:0000256" key="3">
    <source>
        <dbReference type="SAM" id="Phobius"/>
    </source>
</evidence>
<dbReference type="Proteomes" id="UP001221217">
    <property type="component" value="Unassembled WGS sequence"/>
</dbReference>
<feature type="region of interest" description="Disordered" evidence="2">
    <location>
        <begin position="39"/>
        <end position="58"/>
    </location>
</feature>
<proteinExistence type="inferred from homology"/>
<dbReference type="NCBIfam" id="TIGR01730">
    <property type="entry name" value="RND_mfp"/>
    <property type="match status" value="1"/>
</dbReference>
<dbReference type="AlphaFoldDB" id="A0AAJ1MJI5"/>
<reference evidence="7 8" key="1">
    <citation type="submission" date="2022-12" db="EMBL/GenBank/DDBJ databases">
        <title>Metagenome assembled genome from gulf of manar.</title>
        <authorList>
            <person name="Kohli P."/>
            <person name="Pk S."/>
            <person name="Venkata Ramana C."/>
            <person name="Sasikala C."/>
        </authorList>
    </citation>
    <scope>NUCLEOTIDE SEQUENCE [LARGE SCALE GENOMIC DNA]</scope>
    <source>
        <strain evidence="7">JB008</strain>
    </source>
</reference>
<sequence>MTEKEKDKRSKLTGIILIVLIVLAAAAIAFNVIVKDETQVGAPPGPGRRPGGAEGSDEPATYSVLVETMTPSIMENYLKFNGDVIAKTSVDIYPDTSGKLTKLSVELGDWVSKGQVIAEVDPSLPGQVYSANPVKSTIDGTITNIPHKVGETISSTEVPVATVGELTDLQLDCYISEKYMANIKLGQRAEISFEPYEDQIFSGLVVEISPVLDSSSRTLEIKISLGNRDNLIKSGMFGSIKLITETKEDVLTVPAESLLEGDIGPFVYIVGSDNTAILTNVETGLELDGRVEVTSGLSPGDKVITRGQSMLQNGSTVKIANQE</sequence>
<dbReference type="Gene3D" id="2.40.50.100">
    <property type="match status" value="1"/>
</dbReference>
<dbReference type="PANTHER" id="PTHR30469">
    <property type="entry name" value="MULTIDRUG RESISTANCE PROTEIN MDTA"/>
    <property type="match status" value="1"/>
</dbReference>
<keyword evidence="3" id="KW-0812">Transmembrane</keyword>
<comment type="caution">
    <text evidence="7">The sequence shown here is derived from an EMBL/GenBank/DDBJ whole genome shotgun (WGS) entry which is preliminary data.</text>
</comment>
<dbReference type="Pfam" id="PF25989">
    <property type="entry name" value="YknX_C"/>
    <property type="match status" value="1"/>
</dbReference>
<accession>A0AAJ1MJI5</accession>
<keyword evidence="3" id="KW-1133">Transmembrane helix</keyword>
<comment type="similarity">
    <text evidence="1">Belongs to the membrane fusion protein (MFP) (TC 8.A.1) family.</text>
</comment>
<dbReference type="SUPFAM" id="SSF111369">
    <property type="entry name" value="HlyD-like secretion proteins"/>
    <property type="match status" value="1"/>
</dbReference>
<evidence type="ECO:0000259" key="6">
    <source>
        <dbReference type="Pfam" id="PF25989"/>
    </source>
</evidence>
<feature type="domain" description="Multidrug resistance protein MdtA-like barrel-sandwich hybrid" evidence="4">
    <location>
        <begin position="89"/>
        <end position="157"/>
    </location>
</feature>
<gene>
    <name evidence="7" type="ORF">PQJ61_12455</name>
</gene>
<name>A0AAJ1MJI5_9SPIO</name>
<evidence type="ECO:0000256" key="1">
    <source>
        <dbReference type="ARBA" id="ARBA00009477"/>
    </source>
</evidence>
<dbReference type="Gene3D" id="2.40.420.20">
    <property type="match status" value="1"/>
</dbReference>